<dbReference type="HOGENOM" id="CLU_2944164_0_0_1"/>
<evidence type="ECO:0000313" key="2">
    <source>
        <dbReference type="Proteomes" id="UP000001292"/>
    </source>
</evidence>
<organism evidence="2">
    <name type="scientific">Drosophila sechellia</name>
    <name type="common">Fruit fly</name>
    <dbReference type="NCBI Taxonomy" id="7238"/>
    <lineage>
        <taxon>Eukaryota</taxon>
        <taxon>Metazoa</taxon>
        <taxon>Ecdysozoa</taxon>
        <taxon>Arthropoda</taxon>
        <taxon>Hexapoda</taxon>
        <taxon>Insecta</taxon>
        <taxon>Pterygota</taxon>
        <taxon>Neoptera</taxon>
        <taxon>Endopterygota</taxon>
        <taxon>Diptera</taxon>
        <taxon>Brachycera</taxon>
        <taxon>Muscomorpha</taxon>
        <taxon>Ephydroidea</taxon>
        <taxon>Drosophilidae</taxon>
        <taxon>Drosophila</taxon>
        <taxon>Sophophora</taxon>
    </lineage>
</organism>
<evidence type="ECO:0000313" key="1">
    <source>
        <dbReference type="EMBL" id="EDW53808.1"/>
    </source>
</evidence>
<accession>B4IN05</accession>
<dbReference type="EMBL" id="CH481314">
    <property type="protein sequence ID" value="EDW53808.1"/>
    <property type="molecule type" value="Genomic_DNA"/>
</dbReference>
<protein>
    <submittedName>
        <fullName evidence="1">GM19301</fullName>
    </submittedName>
</protein>
<gene>
    <name evidence="1" type="primary">Dsec\GM19301</name>
    <name evidence="1" type="ORF">Dsec_GM19301</name>
</gene>
<keyword evidence="2" id="KW-1185">Reference proteome</keyword>
<name>B4IN05_DROSE</name>
<sequence length="60" mass="6903">MKDDQPVKPRMELQAARPVDTVKQAHAVPISSCVLWYDTKNVLHRIRSNIMRVSGQHRHG</sequence>
<dbReference type="Proteomes" id="UP000001292">
    <property type="component" value="Unassembled WGS sequence"/>
</dbReference>
<dbReference type="AlphaFoldDB" id="B4IN05"/>
<reference evidence="1 2" key="1">
    <citation type="journal article" date="2007" name="Nature">
        <title>Evolution of genes and genomes on the Drosophila phylogeny.</title>
        <authorList>
            <consortium name="Drosophila 12 Genomes Consortium"/>
            <person name="Clark A.G."/>
            <person name="Eisen M.B."/>
            <person name="Smith D.R."/>
            <person name="Bergman C.M."/>
            <person name="Oliver B."/>
            <person name="Markow T.A."/>
            <person name="Kaufman T.C."/>
            <person name="Kellis M."/>
            <person name="Gelbart W."/>
            <person name="Iyer V.N."/>
            <person name="Pollard D.A."/>
            <person name="Sackton T.B."/>
            <person name="Larracuente A.M."/>
            <person name="Singh N.D."/>
            <person name="Abad J.P."/>
            <person name="Abt D.N."/>
            <person name="Adryan B."/>
            <person name="Aguade M."/>
            <person name="Akashi H."/>
            <person name="Anderson W.W."/>
            <person name="Aquadro C.F."/>
            <person name="Ardell D.H."/>
            <person name="Arguello R."/>
            <person name="Artieri C.G."/>
            <person name="Barbash D.A."/>
            <person name="Barker D."/>
            <person name="Barsanti P."/>
            <person name="Batterham P."/>
            <person name="Batzoglou S."/>
            <person name="Begun D."/>
            <person name="Bhutkar A."/>
            <person name="Blanco E."/>
            <person name="Bosak S.A."/>
            <person name="Bradley R.K."/>
            <person name="Brand A.D."/>
            <person name="Brent M.R."/>
            <person name="Brooks A.N."/>
            <person name="Brown R.H."/>
            <person name="Butlin R.K."/>
            <person name="Caggese C."/>
            <person name="Calvi B.R."/>
            <person name="Bernardo de Carvalho A."/>
            <person name="Caspi A."/>
            <person name="Castrezana S."/>
            <person name="Celniker S.E."/>
            <person name="Chang J.L."/>
            <person name="Chapple C."/>
            <person name="Chatterji S."/>
            <person name="Chinwalla A."/>
            <person name="Civetta A."/>
            <person name="Clifton S.W."/>
            <person name="Comeron J.M."/>
            <person name="Costello J.C."/>
            <person name="Coyne J.A."/>
            <person name="Daub J."/>
            <person name="David R.G."/>
            <person name="Delcher A.L."/>
            <person name="Delehaunty K."/>
            <person name="Do C.B."/>
            <person name="Ebling H."/>
            <person name="Edwards K."/>
            <person name="Eickbush T."/>
            <person name="Evans J.D."/>
            <person name="Filipski A."/>
            <person name="Findeiss S."/>
            <person name="Freyhult E."/>
            <person name="Fulton L."/>
            <person name="Fulton R."/>
            <person name="Garcia A.C."/>
            <person name="Gardiner A."/>
            <person name="Garfield D.A."/>
            <person name="Garvin B.E."/>
            <person name="Gibson G."/>
            <person name="Gilbert D."/>
            <person name="Gnerre S."/>
            <person name="Godfrey J."/>
            <person name="Good R."/>
            <person name="Gotea V."/>
            <person name="Gravely B."/>
            <person name="Greenberg A.J."/>
            <person name="Griffiths-Jones S."/>
            <person name="Gross S."/>
            <person name="Guigo R."/>
            <person name="Gustafson E.A."/>
            <person name="Haerty W."/>
            <person name="Hahn M.W."/>
            <person name="Halligan D.L."/>
            <person name="Halpern A.L."/>
            <person name="Halter G.M."/>
            <person name="Han M.V."/>
            <person name="Heger A."/>
            <person name="Hillier L."/>
            <person name="Hinrichs A.S."/>
            <person name="Holmes I."/>
            <person name="Hoskins R.A."/>
            <person name="Hubisz M.J."/>
            <person name="Hultmark D."/>
            <person name="Huntley M.A."/>
            <person name="Jaffe D.B."/>
            <person name="Jagadeeshan S."/>
            <person name="Jeck W.R."/>
            <person name="Johnson J."/>
            <person name="Jones C.D."/>
            <person name="Jordan W.C."/>
            <person name="Karpen G.H."/>
            <person name="Kataoka E."/>
            <person name="Keightley P.D."/>
            <person name="Kheradpour P."/>
            <person name="Kirkness E.F."/>
            <person name="Koerich L.B."/>
            <person name="Kristiansen K."/>
            <person name="Kudrna D."/>
            <person name="Kulathinal R.J."/>
            <person name="Kumar S."/>
            <person name="Kwok R."/>
            <person name="Lander E."/>
            <person name="Langley C.H."/>
            <person name="Lapoint R."/>
            <person name="Lazzaro B.P."/>
            <person name="Lee S.J."/>
            <person name="Levesque L."/>
            <person name="Li R."/>
            <person name="Lin C.F."/>
            <person name="Lin M.F."/>
            <person name="Lindblad-Toh K."/>
            <person name="Llopart A."/>
            <person name="Long M."/>
            <person name="Low L."/>
            <person name="Lozovsky E."/>
            <person name="Lu J."/>
            <person name="Luo M."/>
            <person name="Machado C.A."/>
            <person name="Makalowski W."/>
            <person name="Marzo M."/>
            <person name="Matsuda M."/>
            <person name="Matzkin L."/>
            <person name="McAllister B."/>
            <person name="McBride C.S."/>
            <person name="McKernan B."/>
            <person name="McKernan K."/>
            <person name="Mendez-Lago M."/>
            <person name="Minx P."/>
            <person name="Mollenhauer M.U."/>
            <person name="Montooth K."/>
            <person name="Mount S.M."/>
            <person name="Mu X."/>
            <person name="Myers E."/>
            <person name="Negre B."/>
            <person name="Newfeld S."/>
            <person name="Nielsen R."/>
            <person name="Noor M.A."/>
            <person name="O'Grady P."/>
            <person name="Pachter L."/>
            <person name="Papaceit M."/>
            <person name="Parisi M.J."/>
            <person name="Parisi M."/>
            <person name="Parts L."/>
            <person name="Pedersen J.S."/>
            <person name="Pesole G."/>
            <person name="Phillippy A.M."/>
            <person name="Ponting C.P."/>
            <person name="Pop M."/>
            <person name="Porcelli D."/>
            <person name="Powell J.R."/>
            <person name="Prohaska S."/>
            <person name="Pruitt K."/>
            <person name="Puig M."/>
            <person name="Quesneville H."/>
            <person name="Ram K.R."/>
            <person name="Rand D."/>
            <person name="Rasmussen M.D."/>
            <person name="Reed L.K."/>
            <person name="Reenan R."/>
            <person name="Reily A."/>
            <person name="Remington K.A."/>
            <person name="Rieger T.T."/>
            <person name="Ritchie M.G."/>
            <person name="Robin C."/>
            <person name="Rogers Y.H."/>
            <person name="Rohde C."/>
            <person name="Rozas J."/>
            <person name="Rubenfield M.J."/>
            <person name="Ruiz A."/>
            <person name="Russo S."/>
            <person name="Salzberg S.L."/>
            <person name="Sanchez-Gracia A."/>
            <person name="Saranga D.J."/>
            <person name="Sato H."/>
            <person name="Schaeffer S.W."/>
            <person name="Schatz M.C."/>
            <person name="Schlenke T."/>
            <person name="Schwartz R."/>
            <person name="Segarra C."/>
            <person name="Singh R.S."/>
            <person name="Sirot L."/>
            <person name="Sirota M."/>
            <person name="Sisneros N.B."/>
            <person name="Smith C.D."/>
            <person name="Smith T.F."/>
            <person name="Spieth J."/>
            <person name="Stage D.E."/>
            <person name="Stark A."/>
            <person name="Stephan W."/>
            <person name="Strausberg R.L."/>
            <person name="Strempel S."/>
            <person name="Sturgill D."/>
            <person name="Sutton G."/>
            <person name="Sutton G.G."/>
            <person name="Tao W."/>
            <person name="Teichmann S."/>
            <person name="Tobari Y.N."/>
            <person name="Tomimura Y."/>
            <person name="Tsolas J.M."/>
            <person name="Valente V.L."/>
            <person name="Venter E."/>
            <person name="Venter J.C."/>
            <person name="Vicario S."/>
            <person name="Vieira F.G."/>
            <person name="Vilella A.J."/>
            <person name="Villasante A."/>
            <person name="Walenz B."/>
            <person name="Wang J."/>
            <person name="Wasserman M."/>
            <person name="Watts T."/>
            <person name="Wilson D."/>
            <person name="Wilson R.K."/>
            <person name="Wing R.A."/>
            <person name="Wolfner M.F."/>
            <person name="Wong A."/>
            <person name="Wong G.K."/>
            <person name="Wu C.I."/>
            <person name="Wu G."/>
            <person name="Yamamoto D."/>
            <person name="Yang H.P."/>
            <person name="Yang S.P."/>
            <person name="Yorke J.A."/>
            <person name="Yoshida K."/>
            <person name="Zdobnov E."/>
            <person name="Zhang P."/>
            <person name="Zhang Y."/>
            <person name="Zimin A.V."/>
            <person name="Baldwin J."/>
            <person name="Abdouelleil A."/>
            <person name="Abdulkadir J."/>
            <person name="Abebe A."/>
            <person name="Abera B."/>
            <person name="Abreu J."/>
            <person name="Acer S.C."/>
            <person name="Aftuck L."/>
            <person name="Alexander A."/>
            <person name="An P."/>
            <person name="Anderson E."/>
            <person name="Anderson S."/>
            <person name="Arachi H."/>
            <person name="Azer M."/>
            <person name="Bachantsang P."/>
            <person name="Barry A."/>
            <person name="Bayul T."/>
            <person name="Berlin A."/>
            <person name="Bessette D."/>
            <person name="Bloom T."/>
            <person name="Blye J."/>
            <person name="Boguslavskiy L."/>
            <person name="Bonnet C."/>
            <person name="Boukhgalter B."/>
            <person name="Bourzgui I."/>
            <person name="Brown A."/>
            <person name="Cahill P."/>
            <person name="Channer S."/>
            <person name="Cheshatsang Y."/>
            <person name="Chuda L."/>
            <person name="Citroen M."/>
            <person name="Collymore A."/>
            <person name="Cooke P."/>
            <person name="Costello M."/>
            <person name="D'Aco K."/>
            <person name="Daza R."/>
            <person name="De Haan G."/>
            <person name="DeGray S."/>
            <person name="DeMaso C."/>
            <person name="Dhargay N."/>
            <person name="Dooley K."/>
            <person name="Dooley E."/>
            <person name="Doricent M."/>
            <person name="Dorje P."/>
            <person name="Dorjee K."/>
            <person name="Dupes A."/>
            <person name="Elong R."/>
            <person name="Falk J."/>
            <person name="Farina A."/>
            <person name="Faro S."/>
            <person name="Ferguson D."/>
            <person name="Fisher S."/>
            <person name="Foley C.D."/>
            <person name="Franke A."/>
            <person name="Friedrich D."/>
            <person name="Gadbois L."/>
            <person name="Gearin G."/>
            <person name="Gearin C.R."/>
            <person name="Giannoukos G."/>
            <person name="Goode T."/>
            <person name="Graham J."/>
            <person name="Grandbois E."/>
            <person name="Grewal S."/>
            <person name="Gyaltsen K."/>
            <person name="Hafez N."/>
            <person name="Hagos B."/>
            <person name="Hall J."/>
            <person name="Henson C."/>
            <person name="Hollinger A."/>
            <person name="Honan T."/>
            <person name="Huard M.D."/>
            <person name="Hughes L."/>
            <person name="Hurhula B."/>
            <person name="Husby M.E."/>
            <person name="Kamat A."/>
            <person name="Kanga B."/>
            <person name="Kashin S."/>
            <person name="Khazanovich D."/>
            <person name="Kisner P."/>
            <person name="Lance K."/>
            <person name="Lara M."/>
            <person name="Lee W."/>
            <person name="Lennon N."/>
            <person name="Letendre F."/>
            <person name="LeVine R."/>
            <person name="Lipovsky A."/>
            <person name="Liu X."/>
            <person name="Liu J."/>
            <person name="Liu S."/>
            <person name="Lokyitsang T."/>
            <person name="Lokyitsang Y."/>
            <person name="Lubonja R."/>
            <person name="Lui A."/>
            <person name="MacDonald P."/>
            <person name="Magnisalis V."/>
            <person name="Maru K."/>
            <person name="Matthews C."/>
            <person name="McCusker W."/>
            <person name="McDonough S."/>
            <person name="Mehta T."/>
            <person name="Meldrim J."/>
            <person name="Meneus L."/>
            <person name="Mihai O."/>
            <person name="Mihalev A."/>
            <person name="Mihova T."/>
            <person name="Mittelman R."/>
            <person name="Mlenga V."/>
            <person name="Montmayeur A."/>
            <person name="Mulrain L."/>
            <person name="Navidi A."/>
            <person name="Naylor J."/>
            <person name="Negash T."/>
            <person name="Nguyen T."/>
            <person name="Nguyen N."/>
            <person name="Nicol R."/>
            <person name="Norbu C."/>
            <person name="Norbu N."/>
            <person name="Novod N."/>
            <person name="O'Neill B."/>
            <person name="Osman S."/>
            <person name="Markiewicz E."/>
            <person name="Oyono O.L."/>
            <person name="Patti C."/>
            <person name="Phunkhang P."/>
            <person name="Pierre F."/>
            <person name="Priest M."/>
            <person name="Raghuraman S."/>
            <person name="Rege F."/>
            <person name="Reyes R."/>
            <person name="Rise C."/>
            <person name="Rogov P."/>
            <person name="Ross K."/>
            <person name="Ryan E."/>
            <person name="Settipalli S."/>
            <person name="Shea T."/>
            <person name="Sherpa N."/>
            <person name="Shi L."/>
            <person name="Shih D."/>
            <person name="Sparrow T."/>
            <person name="Spaulding J."/>
            <person name="Stalker J."/>
            <person name="Stange-Thomann N."/>
            <person name="Stavropoulos S."/>
            <person name="Stone C."/>
            <person name="Strader C."/>
            <person name="Tesfaye S."/>
            <person name="Thomson T."/>
            <person name="Thoulutsang Y."/>
            <person name="Thoulutsang D."/>
            <person name="Topham K."/>
            <person name="Topping I."/>
            <person name="Tsamla T."/>
            <person name="Vassiliev H."/>
            <person name="Vo A."/>
            <person name="Wangchuk T."/>
            <person name="Wangdi T."/>
            <person name="Weiand M."/>
            <person name="Wilkinson J."/>
            <person name="Wilson A."/>
            <person name="Yadav S."/>
            <person name="Young G."/>
            <person name="Yu Q."/>
            <person name="Zembek L."/>
            <person name="Zhong D."/>
            <person name="Zimmer A."/>
            <person name="Zwirko Z."/>
            <person name="Jaffe D.B."/>
            <person name="Alvarez P."/>
            <person name="Brockman W."/>
            <person name="Butler J."/>
            <person name="Chin C."/>
            <person name="Gnerre S."/>
            <person name="Grabherr M."/>
            <person name="Kleber M."/>
            <person name="Mauceli E."/>
            <person name="MacCallum I."/>
        </authorList>
    </citation>
    <scope>NUCLEOTIDE SEQUENCE [LARGE SCALE GENOMIC DNA]</scope>
    <source>
        <strain evidence="2">Rob3c / Tucson 14021-0248.25</strain>
    </source>
</reference>
<proteinExistence type="predicted"/>